<organism evidence="1 2">
    <name type="scientific">Mesorhabditis belari</name>
    <dbReference type="NCBI Taxonomy" id="2138241"/>
    <lineage>
        <taxon>Eukaryota</taxon>
        <taxon>Metazoa</taxon>
        <taxon>Ecdysozoa</taxon>
        <taxon>Nematoda</taxon>
        <taxon>Chromadorea</taxon>
        <taxon>Rhabditida</taxon>
        <taxon>Rhabditina</taxon>
        <taxon>Rhabditomorpha</taxon>
        <taxon>Rhabditoidea</taxon>
        <taxon>Rhabditidae</taxon>
        <taxon>Mesorhabditinae</taxon>
        <taxon>Mesorhabditis</taxon>
    </lineage>
</organism>
<name>A0AAF3FIE1_9BILA</name>
<reference evidence="2" key="1">
    <citation type="submission" date="2024-02" db="UniProtKB">
        <authorList>
            <consortium name="WormBaseParasite"/>
        </authorList>
    </citation>
    <scope>IDENTIFICATION</scope>
</reference>
<evidence type="ECO:0000313" key="1">
    <source>
        <dbReference type="Proteomes" id="UP000887575"/>
    </source>
</evidence>
<keyword evidence="1" id="KW-1185">Reference proteome</keyword>
<proteinExistence type="predicted"/>
<dbReference type="WBParaSite" id="MBELARI_LOCUS658">
    <property type="protein sequence ID" value="MBELARI_LOCUS658"/>
    <property type="gene ID" value="MBELARI_LOCUS658"/>
</dbReference>
<sequence>MFGRKMQVGFLDTIALSNAERSIDDNEEDMTKKMLLRKKKKEILFNGTKKFSIIAMERLLNNRSRPKRCSKNLKRDLVLLMSNKRLQALQMCERAMRLVESQPAMQQPMPQEQHLQE</sequence>
<dbReference type="AlphaFoldDB" id="A0AAF3FIE1"/>
<accession>A0AAF3FIE1</accession>
<protein>
    <submittedName>
        <fullName evidence="2">Uncharacterized protein</fullName>
    </submittedName>
</protein>
<evidence type="ECO:0000313" key="2">
    <source>
        <dbReference type="WBParaSite" id="MBELARI_LOCUS658"/>
    </source>
</evidence>
<dbReference type="Proteomes" id="UP000887575">
    <property type="component" value="Unassembled WGS sequence"/>
</dbReference>